<evidence type="ECO:0000313" key="2">
    <source>
        <dbReference type="EMBL" id="MED6279299.1"/>
    </source>
</evidence>
<evidence type="ECO:0008006" key="4">
    <source>
        <dbReference type="Google" id="ProtNLM"/>
    </source>
</evidence>
<feature type="chain" id="PRO_5046316348" description="HTH iclR-type domain-containing protein" evidence="1">
    <location>
        <begin position="20"/>
        <end position="111"/>
    </location>
</feature>
<organism evidence="2 3">
    <name type="scientific">Characodon lateralis</name>
    <dbReference type="NCBI Taxonomy" id="208331"/>
    <lineage>
        <taxon>Eukaryota</taxon>
        <taxon>Metazoa</taxon>
        <taxon>Chordata</taxon>
        <taxon>Craniata</taxon>
        <taxon>Vertebrata</taxon>
        <taxon>Euteleostomi</taxon>
        <taxon>Actinopterygii</taxon>
        <taxon>Neopterygii</taxon>
        <taxon>Teleostei</taxon>
        <taxon>Neoteleostei</taxon>
        <taxon>Acanthomorphata</taxon>
        <taxon>Ovalentaria</taxon>
        <taxon>Atherinomorphae</taxon>
        <taxon>Cyprinodontiformes</taxon>
        <taxon>Goodeidae</taxon>
        <taxon>Characodon</taxon>
    </lineage>
</organism>
<sequence>MGATIETLVFLFWLASGTSYRVVCRVFGMPRSTVHRIVHRVTEEIVAIRHQVIYLLKTPEDLKAVSREFAGLDATELFLKLWVQLTAAISASSVQAALMVSATGTGNSSLP</sequence>
<keyword evidence="3" id="KW-1185">Reference proteome</keyword>
<dbReference type="Pfam" id="PF13384">
    <property type="entry name" value="HTH_23"/>
    <property type="match status" value="1"/>
</dbReference>
<gene>
    <name evidence="2" type="ORF">CHARACLAT_032994</name>
</gene>
<dbReference type="Proteomes" id="UP001352852">
    <property type="component" value="Unassembled WGS sequence"/>
</dbReference>
<protein>
    <recommendedName>
        <fullName evidence="4">HTH iclR-type domain-containing protein</fullName>
    </recommendedName>
</protein>
<reference evidence="2 3" key="1">
    <citation type="submission" date="2021-06" db="EMBL/GenBank/DDBJ databases">
        <authorList>
            <person name="Palmer J.M."/>
        </authorList>
    </citation>
    <scope>NUCLEOTIDE SEQUENCE [LARGE SCALE GENOMIC DNA]</scope>
    <source>
        <strain evidence="2 3">CL_MEX2019</strain>
        <tissue evidence="2">Muscle</tissue>
    </source>
</reference>
<name>A0ABU7DY99_9TELE</name>
<evidence type="ECO:0000313" key="3">
    <source>
        <dbReference type="Proteomes" id="UP001352852"/>
    </source>
</evidence>
<keyword evidence="1" id="KW-0732">Signal</keyword>
<evidence type="ECO:0000256" key="1">
    <source>
        <dbReference type="SAM" id="SignalP"/>
    </source>
</evidence>
<feature type="signal peptide" evidence="1">
    <location>
        <begin position="1"/>
        <end position="19"/>
    </location>
</feature>
<dbReference type="EMBL" id="JAHUTJ010039183">
    <property type="protein sequence ID" value="MED6279299.1"/>
    <property type="molecule type" value="Genomic_DNA"/>
</dbReference>
<comment type="caution">
    <text evidence="2">The sequence shown here is derived from an EMBL/GenBank/DDBJ whole genome shotgun (WGS) entry which is preliminary data.</text>
</comment>
<proteinExistence type="predicted"/>
<accession>A0ABU7DY99</accession>